<dbReference type="PANTHER" id="PTHR22829:SF16">
    <property type="entry name" value="PH DOMAIN-CONTAINING PROTEIN"/>
    <property type="match status" value="1"/>
</dbReference>
<sequence length="331" mass="37374">MKISVMMVTSNLSSVSGQYQFYDSDMLYRFAINVRRRRKLIEVLDEHTSSNELRPDSPDSPFCLLKLRAELLSTGFVYGKRLQKMVFIKEQSMQNGLLVGYPLLRSSLAEKTALEMEIHDLLSKRVLSEVPEGEREKTRLQLAKEKQLWTVDDQMKVIFSDESQICIGQGYDAGTFVWCRSNEIYKDDCLKRTCKFPVIDMGLHVRESSLTGCQMTRYVASRQGIKWATAAVSDSAMANPQSMMKCSDIGWGFIAQGTGPCYIHTVAVDSPAAEAGMKVCQFIKSVNGINCLHLDYYRIYKIIEAGTWILIMEVLEPVKGTNCLVEAVLPP</sequence>
<proteinExistence type="predicted"/>
<keyword evidence="2" id="KW-1185">Reference proteome</keyword>
<dbReference type="SUPFAM" id="SSF50156">
    <property type="entry name" value="PDZ domain-like"/>
    <property type="match status" value="1"/>
</dbReference>
<protein>
    <recommendedName>
        <fullName evidence="3">PDZ domain-containing protein</fullName>
    </recommendedName>
</protein>
<evidence type="ECO:0000313" key="1">
    <source>
        <dbReference type="EMBL" id="CAJ0960620.1"/>
    </source>
</evidence>
<dbReference type="PANTHER" id="PTHR22829">
    <property type="entry name" value="DEP DOMAIN PROTEIN"/>
    <property type="match status" value="1"/>
</dbReference>
<dbReference type="InterPro" id="IPR036034">
    <property type="entry name" value="PDZ_sf"/>
</dbReference>
<reference evidence="1" key="1">
    <citation type="submission" date="2023-07" db="EMBL/GenBank/DDBJ databases">
        <authorList>
            <person name="Stuckert A."/>
        </authorList>
    </citation>
    <scope>NUCLEOTIDE SEQUENCE</scope>
</reference>
<accession>A0ABN9MB16</accession>
<dbReference type="Gene3D" id="2.30.42.10">
    <property type="match status" value="1"/>
</dbReference>
<dbReference type="Proteomes" id="UP001176940">
    <property type="component" value="Unassembled WGS sequence"/>
</dbReference>
<evidence type="ECO:0000313" key="2">
    <source>
        <dbReference type="Proteomes" id="UP001176940"/>
    </source>
</evidence>
<comment type="caution">
    <text evidence="1">The sequence shown here is derived from an EMBL/GenBank/DDBJ whole genome shotgun (WGS) entry which is preliminary data.</text>
</comment>
<name>A0ABN9MB16_9NEOB</name>
<dbReference type="EMBL" id="CAUEEQ010050530">
    <property type="protein sequence ID" value="CAJ0960620.1"/>
    <property type="molecule type" value="Genomic_DNA"/>
</dbReference>
<gene>
    <name evidence="1" type="ORF">RIMI_LOCUS17373310</name>
</gene>
<dbReference type="InterPro" id="IPR051832">
    <property type="entry name" value="mTOR-Rac_regulators"/>
</dbReference>
<organism evidence="1 2">
    <name type="scientific">Ranitomeya imitator</name>
    <name type="common">mimic poison frog</name>
    <dbReference type="NCBI Taxonomy" id="111125"/>
    <lineage>
        <taxon>Eukaryota</taxon>
        <taxon>Metazoa</taxon>
        <taxon>Chordata</taxon>
        <taxon>Craniata</taxon>
        <taxon>Vertebrata</taxon>
        <taxon>Euteleostomi</taxon>
        <taxon>Amphibia</taxon>
        <taxon>Batrachia</taxon>
        <taxon>Anura</taxon>
        <taxon>Neobatrachia</taxon>
        <taxon>Hyloidea</taxon>
        <taxon>Dendrobatidae</taxon>
        <taxon>Dendrobatinae</taxon>
        <taxon>Ranitomeya</taxon>
    </lineage>
</organism>
<evidence type="ECO:0008006" key="3">
    <source>
        <dbReference type="Google" id="ProtNLM"/>
    </source>
</evidence>